<evidence type="ECO:0000313" key="1">
    <source>
        <dbReference type="EMBL" id="KAK8149999.1"/>
    </source>
</evidence>
<gene>
    <name evidence="1" type="ORF">G3M48_004755</name>
</gene>
<evidence type="ECO:0000313" key="2">
    <source>
        <dbReference type="Proteomes" id="UP001397290"/>
    </source>
</evidence>
<reference evidence="1 2" key="1">
    <citation type="submission" date="2020-02" db="EMBL/GenBank/DDBJ databases">
        <title>Comparative genomics of the hypocrealean fungal genus Beauvera.</title>
        <authorList>
            <person name="Showalter D.N."/>
            <person name="Bushley K.E."/>
            <person name="Rehner S.A."/>
        </authorList>
    </citation>
    <scope>NUCLEOTIDE SEQUENCE [LARGE SCALE GENOMIC DNA]</scope>
    <source>
        <strain evidence="1 2">ARSEF4384</strain>
    </source>
</reference>
<comment type="caution">
    <text evidence="1">The sequence shown here is derived from an EMBL/GenBank/DDBJ whole genome shotgun (WGS) entry which is preliminary data.</text>
</comment>
<name>A0AAW0S5U8_9HYPO</name>
<accession>A0AAW0S5U8</accession>
<dbReference type="Proteomes" id="UP001397290">
    <property type="component" value="Unassembled WGS sequence"/>
</dbReference>
<dbReference type="EMBL" id="JAAHCF010000031">
    <property type="protein sequence ID" value="KAK8149999.1"/>
    <property type="molecule type" value="Genomic_DNA"/>
</dbReference>
<keyword evidence="2" id="KW-1185">Reference proteome</keyword>
<sequence>MSASAVALEEEARRLVEEQVVVGTHPPAYPCLPLARYQCAVVPADKTHTPFESAGQSSCASALAAKTGPQHTPKGPL</sequence>
<dbReference type="AlphaFoldDB" id="A0AAW0S5U8"/>
<proteinExistence type="predicted"/>
<protein>
    <submittedName>
        <fullName evidence="1">Uncharacterized protein</fullName>
    </submittedName>
</protein>
<organism evidence="1 2">
    <name type="scientific">Beauveria asiatica</name>
    <dbReference type="NCBI Taxonomy" id="1069075"/>
    <lineage>
        <taxon>Eukaryota</taxon>
        <taxon>Fungi</taxon>
        <taxon>Dikarya</taxon>
        <taxon>Ascomycota</taxon>
        <taxon>Pezizomycotina</taxon>
        <taxon>Sordariomycetes</taxon>
        <taxon>Hypocreomycetidae</taxon>
        <taxon>Hypocreales</taxon>
        <taxon>Cordycipitaceae</taxon>
        <taxon>Beauveria</taxon>
    </lineage>
</organism>